<reference evidence="1" key="1">
    <citation type="submission" date="2018-05" db="EMBL/GenBank/DDBJ databases">
        <authorList>
            <person name="Lanie J.A."/>
            <person name="Ng W.-L."/>
            <person name="Kazmierczak K.M."/>
            <person name="Andrzejewski T.M."/>
            <person name="Davidsen T.M."/>
            <person name="Wayne K.J."/>
            <person name="Tettelin H."/>
            <person name="Glass J.I."/>
            <person name="Rusch D."/>
            <person name="Podicherti R."/>
            <person name="Tsui H.-C.T."/>
            <person name="Winkler M.E."/>
        </authorList>
    </citation>
    <scope>NUCLEOTIDE SEQUENCE</scope>
</reference>
<organism evidence="1">
    <name type="scientific">marine metagenome</name>
    <dbReference type="NCBI Taxonomy" id="408172"/>
    <lineage>
        <taxon>unclassified sequences</taxon>
        <taxon>metagenomes</taxon>
        <taxon>ecological metagenomes</taxon>
    </lineage>
</organism>
<feature type="non-terminal residue" evidence="1">
    <location>
        <position position="54"/>
    </location>
</feature>
<sequence length="54" mass="6214">MVVPQEVRSPQELCFQGVSAILEEMAGRRGNVSVSGLWAVFRSCKKVKRRFFLW</sequence>
<gene>
    <name evidence="1" type="ORF">METZ01_LOCUS445810</name>
</gene>
<dbReference type="AlphaFoldDB" id="A0A382ZBR6"/>
<protein>
    <submittedName>
        <fullName evidence="1">Uncharacterized protein</fullName>
    </submittedName>
</protein>
<proteinExistence type="predicted"/>
<name>A0A382ZBR6_9ZZZZ</name>
<accession>A0A382ZBR6</accession>
<evidence type="ECO:0000313" key="1">
    <source>
        <dbReference type="EMBL" id="SVD92956.1"/>
    </source>
</evidence>
<dbReference type="EMBL" id="UINC01182633">
    <property type="protein sequence ID" value="SVD92956.1"/>
    <property type="molecule type" value="Genomic_DNA"/>
</dbReference>